<dbReference type="RefSeq" id="WP_025412940.1">
    <property type="nucleotide sequence ID" value="NZ_CP007128.1"/>
</dbReference>
<dbReference type="InParanoid" id="W0RPQ9"/>
<dbReference type="PATRIC" id="fig|861299.3.peg.4013"/>
<reference evidence="8 9" key="1">
    <citation type="journal article" date="2014" name="Genome Announc.">
        <title>Genome Sequence and Methylome of Soil Bacterium Gemmatirosa kalamazoonensis KBS708T, a Member of the Rarely Cultivated Gemmatimonadetes Phylum.</title>
        <authorList>
            <person name="Debruyn J.M."/>
            <person name="Radosevich M."/>
            <person name="Wommack K.E."/>
            <person name="Polson S.W."/>
            <person name="Hauser L.J."/>
            <person name="Fawaz M.N."/>
            <person name="Korlach J."/>
            <person name="Tsai Y.C."/>
        </authorList>
    </citation>
    <scope>NUCLEOTIDE SEQUENCE [LARGE SCALE GENOMIC DNA]</scope>
    <source>
        <strain evidence="8 9">KBS708</strain>
    </source>
</reference>
<evidence type="ECO:0000259" key="7">
    <source>
        <dbReference type="SMART" id="SM00852"/>
    </source>
</evidence>
<dbReference type="Pfam" id="PF00994">
    <property type="entry name" value="MoCF_biosynth"/>
    <property type="match status" value="1"/>
</dbReference>
<dbReference type="GO" id="GO:0006777">
    <property type="term" value="P:Mo-molybdopterin cofactor biosynthetic process"/>
    <property type="evidence" value="ECO:0007669"/>
    <property type="project" value="UniProtKB-KW"/>
</dbReference>
<dbReference type="Gene3D" id="3.40.980.10">
    <property type="entry name" value="MoaB/Mog-like domain"/>
    <property type="match status" value="1"/>
</dbReference>
<evidence type="ECO:0000256" key="5">
    <source>
        <dbReference type="ARBA" id="ARBA00051131"/>
    </source>
</evidence>
<keyword evidence="4" id="KW-0501">Molybdenum cofactor biosynthesis</keyword>
<evidence type="ECO:0000256" key="2">
    <source>
        <dbReference type="ARBA" id="ARBA00012509"/>
    </source>
</evidence>
<dbReference type="KEGG" id="gba:J421_3956"/>
<dbReference type="GO" id="GO:0061598">
    <property type="term" value="F:molybdopterin adenylyltransferase activity"/>
    <property type="evidence" value="ECO:0007669"/>
    <property type="project" value="UniProtKB-EC"/>
</dbReference>
<dbReference type="SUPFAM" id="SSF53218">
    <property type="entry name" value="Molybdenum cofactor biosynthesis proteins"/>
    <property type="match status" value="1"/>
</dbReference>
<keyword evidence="9" id="KW-1185">Reference proteome</keyword>
<dbReference type="InterPro" id="IPR036425">
    <property type="entry name" value="MoaB/Mog-like_dom_sf"/>
</dbReference>
<dbReference type="CDD" id="cd00886">
    <property type="entry name" value="MogA_MoaB"/>
    <property type="match status" value="1"/>
</dbReference>
<evidence type="ECO:0000256" key="4">
    <source>
        <dbReference type="ARBA" id="ARBA00023150"/>
    </source>
</evidence>
<evidence type="ECO:0000313" key="9">
    <source>
        <dbReference type="Proteomes" id="UP000019151"/>
    </source>
</evidence>
<comment type="function">
    <text evidence="6">Catalyzes the adenylation of molybdopterin as part of the biosynthesis of the molybdenum-cofactor.</text>
</comment>
<dbReference type="InterPro" id="IPR001453">
    <property type="entry name" value="MoaB/Mog_dom"/>
</dbReference>
<sequence length="167" mass="17604">MRVAILTISDAGARGERADTSGAEIVAWAQRRGDDVAARALVPDDAERIARQLAEWCDADVAELVLTTGGTGLAPRDVTPEATRTVLEREAPGIAERIRWTAGASFPRAALSRGLAGVRRRALVVNLPGSPGGVRDGLAALDPIVDHACDVLRGRVTDHSAPRREGT</sequence>
<dbReference type="PROSITE" id="PS01078">
    <property type="entry name" value="MOCF_BIOSYNTHESIS_1"/>
    <property type="match status" value="1"/>
</dbReference>
<dbReference type="PANTHER" id="PTHR43764:SF1">
    <property type="entry name" value="MOLYBDOPTERIN MOLYBDOTRANSFERASE"/>
    <property type="match status" value="1"/>
</dbReference>
<name>W0RPQ9_9BACT</name>
<dbReference type="HOGENOM" id="CLU_077358_1_1_0"/>
<dbReference type="UniPathway" id="UPA00344"/>
<evidence type="ECO:0000256" key="1">
    <source>
        <dbReference type="ARBA" id="ARBA00005046"/>
    </source>
</evidence>
<dbReference type="InterPro" id="IPR051920">
    <property type="entry name" value="MPT_Adenylyltrnsfr/MoaC-Rel"/>
</dbReference>
<evidence type="ECO:0000256" key="6">
    <source>
        <dbReference type="ARBA" id="ARBA00058212"/>
    </source>
</evidence>
<protein>
    <recommendedName>
        <fullName evidence="3">Molybdopterin adenylyltransferase</fullName>
        <ecNumber evidence="2">2.7.7.75</ecNumber>
    </recommendedName>
</protein>
<evidence type="ECO:0000313" key="8">
    <source>
        <dbReference type="EMBL" id="AHG91493.1"/>
    </source>
</evidence>
<organism evidence="8 9">
    <name type="scientific">Gemmatirosa kalamazoonensis</name>
    <dbReference type="NCBI Taxonomy" id="861299"/>
    <lineage>
        <taxon>Bacteria</taxon>
        <taxon>Pseudomonadati</taxon>
        <taxon>Gemmatimonadota</taxon>
        <taxon>Gemmatimonadia</taxon>
        <taxon>Gemmatimonadales</taxon>
        <taxon>Gemmatimonadaceae</taxon>
        <taxon>Gemmatirosa</taxon>
    </lineage>
</organism>
<dbReference type="AlphaFoldDB" id="W0RPQ9"/>
<dbReference type="FunCoup" id="W0RPQ9">
    <property type="interactions" value="408"/>
</dbReference>
<dbReference type="Proteomes" id="UP000019151">
    <property type="component" value="Chromosome"/>
</dbReference>
<dbReference type="EMBL" id="CP007128">
    <property type="protein sequence ID" value="AHG91493.1"/>
    <property type="molecule type" value="Genomic_DNA"/>
</dbReference>
<dbReference type="NCBIfam" id="TIGR00177">
    <property type="entry name" value="molyb_syn"/>
    <property type="match status" value="1"/>
</dbReference>
<accession>W0RPQ9</accession>
<gene>
    <name evidence="8" type="ORF">J421_3956</name>
</gene>
<dbReference type="OrthoDB" id="9784492at2"/>
<proteinExistence type="predicted"/>
<comment type="pathway">
    <text evidence="1">Cofactor biosynthesis; molybdopterin biosynthesis.</text>
</comment>
<dbReference type="STRING" id="861299.J421_3956"/>
<comment type="catalytic activity">
    <reaction evidence="5">
        <text>molybdopterin + ATP + H(+) = adenylyl-molybdopterin + diphosphate</text>
        <dbReference type="Rhea" id="RHEA:31331"/>
        <dbReference type="ChEBI" id="CHEBI:15378"/>
        <dbReference type="ChEBI" id="CHEBI:30616"/>
        <dbReference type="ChEBI" id="CHEBI:33019"/>
        <dbReference type="ChEBI" id="CHEBI:58698"/>
        <dbReference type="ChEBI" id="CHEBI:62727"/>
        <dbReference type="EC" id="2.7.7.75"/>
    </reaction>
</comment>
<evidence type="ECO:0000256" key="3">
    <source>
        <dbReference type="ARBA" id="ARBA00013491"/>
    </source>
</evidence>
<dbReference type="InterPro" id="IPR008284">
    <property type="entry name" value="MoCF_biosynth_CS"/>
</dbReference>
<dbReference type="SMART" id="SM00852">
    <property type="entry name" value="MoCF_biosynth"/>
    <property type="match status" value="1"/>
</dbReference>
<dbReference type="PANTHER" id="PTHR43764">
    <property type="entry name" value="MOLYBDENUM COFACTOR BIOSYNTHESIS"/>
    <property type="match status" value="1"/>
</dbReference>
<feature type="domain" description="MoaB/Mog" evidence="7">
    <location>
        <begin position="4"/>
        <end position="148"/>
    </location>
</feature>
<dbReference type="EC" id="2.7.7.75" evidence="2"/>
<dbReference type="eggNOG" id="COG0521">
    <property type="taxonomic scope" value="Bacteria"/>
</dbReference>